<dbReference type="Pfam" id="PF00085">
    <property type="entry name" value="Thioredoxin"/>
    <property type="match status" value="1"/>
</dbReference>
<evidence type="ECO:0000313" key="3">
    <source>
        <dbReference type="Proteomes" id="UP001237642"/>
    </source>
</evidence>
<dbReference type="PROSITE" id="PS51352">
    <property type="entry name" value="THIOREDOXIN_2"/>
    <property type="match status" value="1"/>
</dbReference>
<feature type="domain" description="Thioredoxin" evidence="1">
    <location>
        <begin position="1"/>
        <end position="116"/>
    </location>
</feature>
<name>A0AAD8MD88_9APIA</name>
<dbReference type="SUPFAM" id="SSF52833">
    <property type="entry name" value="Thioredoxin-like"/>
    <property type="match status" value="1"/>
</dbReference>
<keyword evidence="3" id="KW-1185">Reference proteome</keyword>
<sequence length="116" mass="13186">MEGQDQENRSKVSEVNSKETWDLYVSQATTQGSPIVVHFTAAWCMVSVLMNTYLEEYASTYPDILFLRVDVDDVKEVARKYEIKAMPTFMMIKGGVEKKMVGANPDEVKKEIEALL</sequence>
<dbReference type="PANTHER" id="PTHR10438">
    <property type="entry name" value="THIOREDOXIN"/>
    <property type="match status" value="1"/>
</dbReference>
<evidence type="ECO:0000259" key="1">
    <source>
        <dbReference type="PROSITE" id="PS51352"/>
    </source>
</evidence>
<dbReference type="Gene3D" id="3.40.30.10">
    <property type="entry name" value="Glutaredoxin"/>
    <property type="match status" value="1"/>
</dbReference>
<dbReference type="InterPro" id="IPR050620">
    <property type="entry name" value="Thioredoxin_H-type-like"/>
</dbReference>
<dbReference type="InterPro" id="IPR013766">
    <property type="entry name" value="Thioredoxin_domain"/>
</dbReference>
<protein>
    <submittedName>
        <fullName evidence="2">Thioredoxin-like protein CXXS1</fullName>
    </submittedName>
</protein>
<dbReference type="InterPro" id="IPR036249">
    <property type="entry name" value="Thioredoxin-like_sf"/>
</dbReference>
<dbReference type="Proteomes" id="UP001237642">
    <property type="component" value="Unassembled WGS sequence"/>
</dbReference>
<reference evidence="2" key="2">
    <citation type="submission" date="2023-05" db="EMBL/GenBank/DDBJ databases">
        <authorList>
            <person name="Schelkunov M.I."/>
        </authorList>
    </citation>
    <scope>NUCLEOTIDE SEQUENCE</scope>
    <source>
        <strain evidence="2">Hsosn_3</strain>
        <tissue evidence="2">Leaf</tissue>
    </source>
</reference>
<gene>
    <name evidence="2" type="ORF">POM88_034541</name>
</gene>
<dbReference type="CDD" id="cd02947">
    <property type="entry name" value="TRX_family"/>
    <property type="match status" value="1"/>
</dbReference>
<dbReference type="PANTHER" id="PTHR10438:SF242">
    <property type="entry name" value="THIOREDOXIN-LIKE PROTEIN CXXS1"/>
    <property type="match status" value="1"/>
</dbReference>
<evidence type="ECO:0000313" key="2">
    <source>
        <dbReference type="EMBL" id="KAK1368449.1"/>
    </source>
</evidence>
<proteinExistence type="predicted"/>
<dbReference type="EMBL" id="JAUIZM010000008">
    <property type="protein sequence ID" value="KAK1368449.1"/>
    <property type="molecule type" value="Genomic_DNA"/>
</dbReference>
<comment type="caution">
    <text evidence="2">The sequence shown here is derived from an EMBL/GenBank/DDBJ whole genome shotgun (WGS) entry which is preliminary data.</text>
</comment>
<organism evidence="2 3">
    <name type="scientific">Heracleum sosnowskyi</name>
    <dbReference type="NCBI Taxonomy" id="360622"/>
    <lineage>
        <taxon>Eukaryota</taxon>
        <taxon>Viridiplantae</taxon>
        <taxon>Streptophyta</taxon>
        <taxon>Embryophyta</taxon>
        <taxon>Tracheophyta</taxon>
        <taxon>Spermatophyta</taxon>
        <taxon>Magnoliopsida</taxon>
        <taxon>eudicotyledons</taxon>
        <taxon>Gunneridae</taxon>
        <taxon>Pentapetalae</taxon>
        <taxon>asterids</taxon>
        <taxon>campanulids</taxon>
        <taxon>Apiales</taxon>
        <taxon>Apiaceae</taxon>
        <taxon>Apioideae</taxon>
        <taxon>apioid superclade</taxon>
        <taxon>Tordylieae</taxon>
        <taxon>Tordyliinae</taxon>
        <taxon>Heracleum</taxon>
    </lineage>
</organism>
<dbReference type="AlphaFoldDB" id="A0AAD8MD88"/>
<reference evidence="2" key="1">
    <citation type="submission" date="2023-02" db="EMBL/GenBank/DDBJ databases">
        <title>Genome of toxic invasive species Heracleum sosnowskyi carries increased number of genes despite the absence of recent whole-genome duplications.</title>
        <authorList>
            <person name="Schelkunov M."/>
            <person name="Shtratnikova V."/>
            <person name="Makarenko M."/>
            <person name="Klepikova A."/>
            <person name="Omelchenko D."/>
            <person name="Novikova G."/>
            <person name="Obukhova E."/>
            <person name="Bogdanov V."/>
            <person name="Penin A."/>
            <person name="Logacheva M."/>
        </authorList>
    </citation>
    <scope>NUCLEOTIDE SEQUENCE</scope>
    <source>
        <strain evidence="2">Hsosn_3</strain>
        <tissue evidence="2">Leaf</tissue>
    </source>
</reference>
<accession>A0AAD8MD88</accession>